<dbReference type="SUPFAM" id="SSF48208">
    <property type="entry name" value="Six-hairpin glycosidases"/>
    <property type="match status" value="1"/>
</dbReference>
<proteinExistence type="predicted"/>
<accession>A0A0S4MYB0</accession>
<dbReference type="AlphaFoldDB" id="A0A0S4MYB0"/>
<organism evidence="1 2">
    <name type="scientific">Candidatus Thermokryptus mobilis</name>
    <dbReference type="NCBI Taxonomy" id="1643428"/>
    <lineage>
        <taxon>Bacteria</taxon>
        <taxon>Pseudomonadati</taxon>
        <taxon>Candidatus Kryptoniota</taxon>
        <taxon>Candidatus Thermokryptus</taxon>
    </lineage>
</organism>
<protein>
    <submittedName>
        <fullName evidence="1">Uncharacterized protein</fullName>
    </submittedName>
</protein>
<gene>
    <name evidence="1" type="ORF">JGI1_00857</name>
</gene>
<reference evidence="2" key="1">
    <citation type="submission" date="2015-11" db="EMBL/GenBank/DDBJ databases">
        <authorList>
            <person name="Varghese N."/>
        </authorList>
    </citation>
    <scope>NUCLEOTIDE SEQUENCE [LARGE SCALE GENOMIC DNA]</scope>
</reference>
<keyword evidence="2" id="KW-1185">Reference proteome</keyword>
<dbReference type="GO" id="GO:0005975">
    <property type="term" value="P:carbohydrate metabolic process"/>
    <property type="evidence" value="ECO:0007669"/>
    <property type="project" value="InterPro"/>
</dbReference>
<dbReference type="Proteomes" id="UP000320623">
    <property type="component" value="Unassembled WGS sequence"/>
</dbReference>
<evidence type="ECO:0000313" key="2">
    <source>
        <dbReference type="Proteomes" id="UP000320623"/>
    </source>
</evidence>
<evidence type="ECO:0000313" key="1">
    <source>
        <dbReference type="EMBL" id="CUU03932.1"/>
    </source>
</evidence>
<dbReference type="InterPro" id="IPR008928">
    <property type="entry name" value="6-hairpin_glycosidase_sf"/>
</dbReference>
<sequence length="803" mass="93148">MKIAFLIDPQPTVEQVLAFKWARARFGCVFKVEIEKLYLEKLEEFNIIWWHYDKDLKLPDVVRDEKFKTWMKNFLKRGNGLLLTLSALKLLNELEIEPIEPDLEEMGVWDFEGYVSYGFASFFGHPIFKKLNNAVWLDYLSPGEKFLRVAYHKRTPEKLKVVAVERTKAGIETDKKILLEYEGEGKAICIGGGVFFSRKENKFYPELDRLILNSILYLNNPSKLSGTKTYWDLSKGIQQVNLNIENKSLRGGQKKIGRKGFEFSTETESCYIQGESIFAEVSKEKISNVKILPFKLIDEIKFFIEGGDKILKPERVSMCFKVEGVNRHFGFEDAQLNEVTFAHPQKPILILHYLSTSNEDIKICFKIKVSPEILSQTPIKIEKFSFGFEEKLKAFFVHNDELFSIFIGSVKRPDEFNFEIENGLVINVKYKIPAGFEKAFNIAITGEVRPQHSSEQTIFIAKELYKLALKSTHKVFKENFKAIRNTLRRQLQISTSDDKLGRNFNFCVALLNKFEKRIKNLGYCFIPHPGDSLVKVDEILKSLSALLKVGAYEIVRDTLEFIGRFLSVRGELPSMFYFAGIFDYNDDVKSRYVEIAGDYVRASKDKIFAKFTWRRIKKFFDFERDIEKMSNRAVNSLLLLAIVNSDEVVIEKLKGLKQIQENKLKAGISPDLNVNSGLEIAGFVEHVISEYFDFEVDAFNKELFFSPKIDAWDFFKVKNLRLKNMRINISMSRDDGILSFCFEKIDMPEVKVIFEPRFDSGVKIDKVLINGKTLNDFVFEDGRLKIEFAFRFKSEIEIHFEKL</sequence>
<dbReference type="STRING" id="1643428.GCA_001442855_00834"/>
<dbReference type="EMBL" id="FAOO01000005">
    <property type="protein sequence ID" value="CUU03932.1"/>
    <property type="molecule type" value="Genomic_DNA"/>
</dbReference>
<dbReference type="RefSeq" id="WP_140944636.1">
    <property type="nucleotide sequence ID" value="NZ_FAOO01000005.1"/>
</dbReference>
<name>A0A0S4MYB0_9BACT</name>
<dbReference type="OrthoDB" id="9768503at2"/>